<reference evidence="1" key="1">
    <citation type="submission" date="2023-05" db="EMBL/GenBank/DDBJ databases">
        <authorList>
            <consortium name="ELIXIR-Norway"/>
        </authorList>
    </citation>
    <scope>NUCLEOTIDE SEQUENCE</scope>
</reference>
<protein>
    <submittedName>
        <fullName evidence="1">Uncharacterized protein</fullName>
    </submittedName>
</protein>
<evidence type="ECO:0000313" key="2">
    <source>
        <dbReference type="Proteomes" id="UP001162501"/>
    </source>
</evidence>
<reference evidence="1" key="2">
    <citation type="submission" date="2025-03" db="EMBL/GenBank/DDBJ databases">
        <authorList>
            <consortium name="ELIXIR-Norway"/>
            <consortium name="Elixir Norway"/>
        </authorList>
    </citation>
    <scope>NUCLEOTIDE SEQUENCE</scope>
</reference>
<organism evidence="1 2">
    <name type="scientific">Rangifer tarandus platyrhynchus</name>
    <name type="common">Svalbard reindeer</name>
    <dbReference type="NCBI Taxonomy" id="3082113"/>
    <lineage>
        <taxon>Eukaryota</taxon>
        <taxon>Metazoa</taxon>
        <taxon>Chordata</taxon>
        <taxon>Craniata</taxon>
        <taxon>Vertebrata</taxon>
        <taxon>Euteleostomi</taxon>
        <taxon>Mammalia</taxon>
        <taxon>Eutheria</taxon>
        <taxon>Laurasiatheria</taxon>
        <taxon>Artiodactyla</taxon>
        <taxon>Ruminantia</taxon>
        <taxon>Pecora</taxon>
        <taxon>Cervidae</taxon>
        <taxon>Odocoileinae</taxon>
        <taxon>Rangifer</taxon>
    </lineage>
</organism>
<proteinExistence type="predicted"/>
<dbReference type="EMBL" id="OX596093">
    <property type="protein sequence ID" value="CAN0567522.1"/>
    <property type="molecule type" value="Genomic_DNA"/>
</dbReference>
<evidence type="ECO:0000313" key="1">
    <source>
        <dbReference type="EMBL" id="CAN0567522.1"/>
    </source>
</evidence>
<sequence>MQSPQPEKAAGQELPSPPSSNSRFHPKRQFLEENMDLHSSPLLLSKFQLCDVFFLICEHLSSLSLPLPDSVWKRCPHCLPPPSEGRGAPGYETVVCEQAGEKAAVTGTQSVSPRFHL</sequence>
<name>A0AC60A6U4_RANTA</name>
<accession>A0AC60A6U4</accession>
<gene>
    <name evidence="1" type="ORF">MRATA1EN22A_LOCUS27654</name>
</gene>
<dbReference type="Proteomes" id="UP001162501">
    <property type="component" value="Chromosome 9"/>
</dbReference>